<name>D3FAY5_CONWI</name>
<sequence>MRQLAPDVWQLDGFPANSINAYVIGDVLIDSGAPHDRRRVLKQVRERPISAHALTHAHFDHYGGSHAVCAQLGIPLWCGANDVAAVEAGKQIGLGFRMAPGLGAQAHPVARALREGDEVTGFTILDTPGHAPGHVSYWRESDRVLLCGDVMWGYNPFLLRGAIREPYPALSPDPERNRMSARRLAALEPALVLFGHGPPLRDPARFAAAVAKLPNR</sequence>
<dbReference type="SUPFAM" id="SSF56281">
    <property type="entry name" value="Metallo-hydrolase/oxidoreductase"/>
    <property type="match status" value="1"/>
</dbReference>
<dbReference type="Pfam" id="PF00753">
    <property type="entry name" value="Lactamase_B"/>
    <property type="match status" value="1"/>
</dbReference>
<dbReference type="SMART" id="SM00849">
    <property type="entry name" value="Lactamase_B"/>
    <property type="match status" value="1"/>
</dbReference>
<organism evidence="2 3">
    <name type="scientific">Conexibacter woesei (strain DSM 14684 / CCUG 47730 / CIP 108061 / JCM 11494 / NBRC 100937 / ID131577)</name>
    <dbReference type="NCBI Taxonomy" id="469383"/>
    <lineage>
        <taxon>Bacteria</taxon>
        <taxon>Bacillati</taxon>
        <taxon>Actinomycetota</taxon>
        <taxon>Thermoleophilia</taxon>
        <taxon>Solirubrobacterales</taxon>
        <taxon>Conexibacteraceae</taxon>
        <taxon>Conexibacter</taxon>
    </lineage>
</organism>
<proteinExistence type="predicted"/>
<dbReference type="STRING" id="469383.Cwoe_2879"/>
<dbReference type="OrthoDB" id="3196337at2"/>
<dbReference type="InterPro" id="IPR001279">
    <property type="entry name" value="Metallo-B-lactamas"/>
</dbReference>
<keyword evidence="3" id="KW-1185">Reference proteome</keyword>
<dbReference type="CDD" id="cd07721">
    <property type="entry name" value="yflN-like_MBL-fold"/>
    <property type="match status" value="1"/>
</dbReference>
<reference evidence="3" key="2">
    <citation type="submission" date="2010-01" db="EMBL/GenBank/DDBJ databases">
        <title>The complete genome of Conexibacter woesei DSM 14684.</title>
        <authorList>
            <consortium name="US DOE Joint Genome Institute (JGI-PGF)"/>
            <person name="Lucas S."/>
            <person name="Copeland A."/>
            <person name="Lapidus A."/>
            <person name="Glavina del Rio T."/>
            <person name="Dalin E."/>
            <person name="Tice H."/>
            <person name="Bruce D."/>
            <person name="Goodwin L."/>
            <person name="Pitluck S."/>
            <person name="Kyrpides N."/>
            <person name="Mavromatis K."/>
            <person name="Ivanova N."/>
            <person name="Mikhailova N."/>
            <person name="Chertkov O."/>
            <person name="Brettin T."/>
            <person name="Detter J.C."/>
            <person name="Han C."/>
            <person name="Larimer F."/>
            <person name="Land M."/>
            <person name="Hauser L."/>
            <person name="Markowitz V."/>
            <person name="Cheng J.-F."/>
            <person name="Hugenholtz P."/>
            <person name="Woyke T."/>
            <person name="Wu D."/>
            <person name="Pukall R."/>
            <person name="Steenblock K."/>
            <person name="Schneider S."/>
            <person name="Klenk H.-P."/>
            <person name="Eisen J.A."/>
        </authorList>
    </citation>
    <scope>NUCLEOTIDE SEQUENCE [LARGE SCALE GENOMIC DNA]</scope>
    <source>
        <strain evidence="3">DSM 14684 / CIP 108061 / JCM 11494 / NBRC 100937 / ID131577</strain>
    </source>
</reference>
<dbReference type="EMBL" id="CP001854">
    <property type="protein sequence ID" value="ADB51298.1"/>
    <property type="molecule type" value="Genomic_DNA"/>
</dbReference>
<evidence type="ECO:0000313" key="2">
    <source>
        <dbReference type="EMBL" id="ADB51298.1"/>
    </source>
</evidence>
<dbReference type="AlphaFoldDB" id="D3FAY5"/>
<dbReference type="Gene3D" id="3.60.15.10">
    <property type="entry name" value="Ribonuclease Z/Hydroxyacylglutathione hydrolase-like"/>
    <property type="match status" value="1"/>
</dbReference>
<dbReference type="Proteomes" id="UP000008229">
    <property type="component" value="Chromosome"/>
</dbReference>
<accession>D3FAY5</accession>
<dbReference type="InterPro" id="IPR036866">
    <property type="entry name" value="RibonucZ/Hydroxyglut_hydro"/>
</dbReference>
<evidence type="ECO:0000259" key="1">
    <source>
        <dbReference type="SMART" id="SM00849"/>
    </source>
</evidence>
<protein>
    <submittedName>
        <fullName evidence="2">Beta-lactamase domain protein</fullName>
    </submittedName>
</protein>
<reference evidence="2 3" key="1">
    <citation type="journal article" date="2010" name="Stand. Genomic Sci.">
        <title>Complete genome sequence of Conexibacter woesei type strain (ID131577).</title>
        <authorList>
            <person name="Pukall R."/>
            <person name="Lapidus A."/>
            <person name="Glavina Del Rio T."/>
            <person name="Copeland A."/>
            <person name="Tice H."/>
            <person name="Cheng J.-F."/>
            <person name="Lucas S."/>
            <person name="Chen F."/>
            <person name="Nolan M."/>
            <person name="Bruce D."/>
            <person name="Goodwin L."/>
            <person name="Pitluck S."/>
            <person name="Mavromatis K."/>
            <person name="Ivanova N."/>
            <person name="Ovchinnikova G."/>
            <person name="Pati A."/>
            <person name="Chen A."/>
            <person name="Palaniappan K."/>
            <person name="Land M."/>
            <person name="Hauser L."/>
            <person name="Chang Y.-J."/>
            <person name="Jeffries C.D."/>
            <person name="Chain P."/>
            <person name="Meincke L."/>
            <person name="Sims D."/>
            <person name="Brettin T."/>
            <person name="Detter J.C."/>
            <person name="Rohde M."/>
            <person name="Goeker M."/>
            <person name="Bristow J."/>
            <person name="Eisen J.A."/>
            <person name="Markowitz V."/>
            <person name="Kyrpides N.C."/>
            <person name="Klenk H.-P."/>
            <person name="Hugenholtz P."/>
        </authorList>
    </citation>
    <scope>NUCLEOTIDE SEQUENCE [LARGE SCALE GENOMIC DNA]</scope>
    <source>
        <strain evidence="3">DSM 14684 / CIP 108061 / JCM 11494 / NBRC 100937 / ID131577</strain>
    </source>
</reference>
<dbReference type="PANTHER" id="PTHR42951:SF17">
    <property type="entry name" value="METALLO-BETA-LACTAMASE DOMAIN-CONTAINING PROTEIN"/>
    <property type="match status" value="1"/>
</dbReference>
<dbReference type="RefSeq" id="WP_012934349.1">
    <property type="nucleotide sequence ID" value="NC_013739.1"/>
</dbReference>
<dbReference type="KEGG" id="cwo:Cwoe_2879"/>
<dbReference type="HOGENOM" id="CLU_030571_2_4_11"/>
<evidence type="ECO:0000313" key="3">
    <source>
        <dbReference type="Proteomes" id="UP000008229"/>
    </source>
</evidence>
<dbReference type="InterPro" id="IPR050855">
    <property type="entry name" value="NDM-1-like"/>
</dbReference>
<gene>
    <name evidence="2" type="ordered locus">Cwoe_2879</name>
</gene>
<dbReference type="eggNOG" id="COG0491">
    <property type="taxonomic scope" value="Bacteria"/>
</dbReference>
<feature type="domain" description="Metallo-beta-lactamase" evidence="1">
    <location>
        <begin position="18"/>
        <end position="196"/>
    </location>
</feature>
<dbReference type="PANTHER" id="PTHR42951">
    <property type="entry name" value="METALLO-BETA-LACTAMASE DOMAIN-CONTAINING"/>
    <property type="match status" value="1"/>
</dbReference>